<dbReference type="Gene3D" id="3.30.70.270">
    <property type="match status" value="1"/>
</dbReference>
<dbReference type="SMART" id="SM00086">
    <property type="entry name" value="PAC"/>
    <property type="match status" value="2"/>
</dbReference>
<dbReference type="Gene3D" id="3.20.20.450">
    <property type="entry name" value="EAL domain"/>
    <property type="match status" value="1"/>
</dbReference>
<dbReference type="InterPro" id="IPR052155">
    <property type="entry name" value="Biofilm_reg_signaling"/>
</dbReference>
<keyword evidence="5" id="KW-0418">Kinase</keyword>
<dbReference type="PROSITE" id="PS50112">
    <property type="entry name" value="PAS"/>
    <property type="match status" value="1"/>
</dbReference>
<dbReference type="InterPro" id="IPR000700">
    <property type="entry name" value="PAS-assoc_C"/>
</dbReference>
<dbReference type="SUPFAM" id="SSF55073">
    <property type="entry name" value="Nucleotide cyclase"/>
    <property type="match status" value="1"/>
</dbReference>
<dbReference type="CDD" id="cd00130">
    <property type="entry name" value="PAS"/>
    <property type="match status" value="1"/>
</dbReference>
<keyword evidence="3" id="KW-0808">Transferase</keyword>
<dbReference type="CDD" id="cd18773">
    <property type="entry name" value="PDC1_HK_sensor"/>
    <property type="match status" value="1"/>
</dbReference>
<organism evidence="13 14">
    <name type="scientific">Oceanobacter antarcticus</name>
    <dbReference type="NCBI Taxonomy" id="3133425"/>
    <lineage>
        <taxon>Bacteria</taxon>
        <taxon>Pseudomonadati</taxon>
        <taxon>Pseudomonadota</taxon>
        <taxon>Gammaproteobacteria</taxon>
        <taxon>Oceanospirillales</taxon>
        <taxon>Oceanospirillaceae</taxon>
        <taxon>Oceanobacter</taxon>
    </lineage>
</organism>
<dbReference type="PANTHER" id="PTHR44757:SF2">
    <property type="entry name" value="BIOFILM ARCHITECTURE MAINTENANCE PROTEIN MBAA"/>
    <property type="match status" value="1"/>
</dbReference>
<evidence type="ECO:0000259" key="10">
    <source>
        <dbReference type="PROSITE" id="PS50113"/>
    </source>
</evidence>
<evidence type="ECO:0000256" key="7">
    <source>
        <dbReference type="ARBA" id="ARBA00023012"/>
    </source>
</evidence>
<comment type="subcellular location">
    <subcellularLocation>
        <location evidence="1">Membrane</location>
    </subcellularLocation>
</comment>
<dbReference type="InterPro" id="IPR000160">
    <property type="entry name" value="GGDEF_dom"/>
</dbReference>
<dbReference type="SUPFAM" id="SSF103190">
    <property type="entry name" value="Sensory domain-like"/>
    <property type="match status" value="2"/>
</dbReference>
<dbReference type="InterPro" id="IPR035965">
    <property type="entry name" value="PAS-like_dom_sf"/>
</dbReference>
<gene>
    <name evidence="13" type="ORF">WG929_00835</name>
</gene>
<dbReference type="SUPFAM" id="SSF141868">
    <property type="entry name" value="EAL domain-like"/>
    <property type="match status" value="1"/>
</dbReference>
<dbReference type="CDD" id="cd01949">
    <property type="entry name" value="GGDEF"/>
    <property type="match status" value="1"/>
</dbReference>
<dbReference type="NCBIfam" id="TIGR00254">
    <property type="entry name" value="GGDEF"/>
    <property type="match status" value="1"/>
</dbReference>
<dbReference type="PANTHER" id="PTHR44757">
    <property type="entry name" value="DIGUANYLATE CYCLASE DGCP"/>
    <property type="match status" value="1"/>
</dbReference>
<dbReference type="RefSeq" id="WP_416204484.1">
    <property type="nucleotide sequence ID" value="NZ_JBBKTX010000001.1"/>
</dbReference>
<evidence type="ECO:0000313" key="14">
    <source>
        <dbReference type="Proteomes" id="UP001620597"/>
    </source>
</evidence>
<dbReference type="Gene3D" id="3.30.450.20">
    <property type="entry name" value="PAS domain"/>
    <property type="match status" value="4"/>
</dbReference>
<keyword evidence="8" id="KW-0472">Membrane</keyword>
<evidence type="ECO:0000313" key="13">
    <source>
        <dbReference type="EMBL" id="MFK4750943.1"/>
    </source>
</evidence>
<dbReference type="CDD" id="cd01948">
    <property type="entry name" value="EAL"/>
    <property type="match status" value="1"/>
</dbReference>
<dbReference type="Pfam" id="PF13426">
    <property type="entry name" value="PAS_9"/>
    <property type="match status" value="2"/>
</dbReference>
<dbReference type="InterPro" id="IPR043128">
    <property type="entry name" value="Rev_trsase/Diguanyl_cyclase"/>
</dbReference>
<dbReference type="NCBIfam" id="TIGR00229">
    <property type="entry name" value="sensory_box"/>
    <property type="match status" value="2"/>
</dbReference>
<evidence type="ECO:0000256" key="6">
    <source>
        <dbReference type="ARBA" id="ARBA00022840"/>
    </source>
</evidence>
<dbReference type="Pfam" id="PF00990">
    <property type="entry name" value="GGDEF"/>
    <property type="match status" value="1"/>
</dbReference>
<dbReference type="InterPro" id="IPR001610">
    <property type="entry name" value="PAC"/>
</dbReference>
<keyword evidence="14" id="KW-1185">Reference proteome</keyword>
<evidence type="ECO:0000259" key="11">
    <source>
        <dbReference type="PROSITE" id="PS50883"/>
    </source>
</evidence>
<accession>A0ABW8NDB6</accession>
<dbReference type="PROSITE" id="PS50883">
    <property type="entry name" value="EAL"/>
    <property type="match status" value="1"/>
</dbReference>
<keyword evidence="8" id="KW-0812">Transmembrane</keyword>
<feature type="domain" description="PAS" evidence="9">
    <location>
        <begin position="361"/>
        <end position="415"/>
    </location>
</feature>
<protein>
    <submittedName>
        <fullName evidence="13">EAL domain-containing protein</fullName>
    </submittedName>
</protein>
<reference evidence="13 14" key="1">
    <citation type="submission" date="2024-03" db="EMBL/GenBank/DDBJ databases">
        <title>High-quality draft genome sequence of Oceanobacter sp. wDCs-4.</title>
        <authorList>
            <person name="Dong C."/>
        </authorList>
    </citation>
    <scope>NUCLEOTIDE SEQUENCE [LARGE SCALE GENOMIC DNA]</scope>
    <source>
        <strain evidence="14">wDCs-4</strain>
    </source>
</reference>
<evidence type="ECO:0000259" key="9">
    <source>
        <dbReference type="PROSITE" id="PS50112"/>
    </source>
</evidence>
<dbReference type="InterPro" id="IPR029151">
    <property type="entry name" value="Sensor-like_sf"/>
</dbReference>
<dbReference type="PROSITE" id="PS50887">
    <property type="entry name" value="GGDEF"/>
    <property type="match status" value="1"/>
</dbReference>
<feature type="transmembrane region" description="Helical" evidence="8">
    <location>
        <begin position="312"/>
        <end position="334"/>
    </location>
</feature>
<dbReference type="SMART" id="SM00091">
    <property type="entry name" value="PAS"/>
    <property type="match status" value="2"/>
</dbReference>
<evidence type="ECO:0000256" key="4">
    <source>
        <dbReference type="ARBA" id="ARBA00022741"/>
    </source>
</evidence>
<dbReference type="EMBL" id="JBBKTX010000001">
    <property type="protein sequence ID" value="MFK4750943.1"/>
    <property type="molecule type" value="Genomic_DNA"/>
</dbReference>
<dbReference type="SMART" id="SM00052">
    <property type="entry name" value="EAL"/>
    <property type="match status" value="1"/>
</dbReference>
<keyword evidence="8" id="KW-1133">Transmembrane helix</keyword>
<keyword evidence="2" id="KW-0597">Phosphoprotein</keyword>
<keyword evidence="4" id="KW-0547">Nucleotide-binding</keyword>
<keyword evidence="6" id="KW-0067">ATP-binding</keyword>
<keyword evidence="7" id="KW-0902">Two-component regulatory system</keyword>
<evidence type="ECO:0000259" key="12">
    <source>
        <dbReference type="PROSITE" id="PS50887"/>
    </source>
</evidence>
<evidence type="ECO:0000256" key="1">
    <source>
        <dbReference type="ARBA" id="ARBA00004370"/>
    </source>
</evidence>
<sequence>MVCRHVLLSLLLVAVITALTGWGITSLWNEQIIDDKKQHEEQQVQLVSSQLSGYMANSGDLLRSLAQEPALIAALSQENGSAQVADILFGITSRHASYYQARWIDQQGMERVRLQRYGHRIQHVPASELQDKSSRYYFQEASKVAPGNVYFSPIDLNVEYGEVERPFRPMIRAAIRVFDAAGNDRGIVIINDSLSPMFEWLEHSTTGSLLLMANRSGDWLRGFSRQDERGFMFGKPRRIGDQSEIVWEAMGNQPSGTLVQPEGIWIWNVAHTGERQWGYEETMDYQHAPNLLLVSFISTNELLQLVSRESGYVWVGCISVGMVLWGLLTAFLYFRCRHQDVSLQLQESERLREMEADLIRARAQAQNLVNGNVNGILIVDGKGHIQMTNPALDTLFGYQKGELVGQPMEILVPDNAVLFAPDPLASGIRQPGRRTMARNRHIRAKHNDGSLIDVEVSLSPVQSDDGVKVSATVVDITERLENEKRLRNYASAFQEAGEAMVITNANWQVEHVNNMFTSLCGMPESAVEGATPTAFLLERLEPGGTSLQQLMGDSDHWGGEWQALTTADEPCPVRLSISSVRDTRGRLSHYVFSFSDISEIRRAYVQLEHQAYHDALTGLPNRMMLQELIELAIGRAKRHREKFALLFIDLDNFKYINDGLGHRAGDQLLKQVADALKEELREEDVVARLGGDEFVVLLEGIGQAHGTRLVLGKLTRRLSSTFAIENDTVRVTASIGVCIYPDDGRDGETLLRKSDMAMYQAKEAGKNRCFFFHEDTDSMSRDMLKTEYQLHRAIQENELHLVYQPQVDTSTGQLQGVEALVRWSHPERGEILPEEFLPVAEKVGLMAELENWVVRTASQQAAAWNHDGVQYGKMAVNLSGSFLKRPDFATDLITIMAENNCPAGCIELEITEGFILHGANQVIRELHRLKAGGFSLAMDDFGTGYSSLSYLRKLPIDKLKIDKQFIKDIVDDDGSQKIVSAVIAMAKSLGLTVTAEGVETRMQAEILRFKECDQLQGFLFERPMAVSEFERLYASTGTG</sequence>
<evidence type="ECO:0000256" key="5">
    <source>
        <dbReference type="ARBA" id="ARBA00022777"/>
    </source>
</evidence>
<feature type="domain" description="PAC" evidence="10">
    <location>
        <begin position="557"/>
        <end position="609"/>
    </location>
</feature>
<evidence type="ECO:0000256" key="8">
    <source>
        <dbReference type="SAM" id="Phobius"/>
    </source>
</evidence>
<dbReference type="Pfam" id="PF00563">
    <property type="entry name" value="EAL"/>
    <property type="match status" value="1"/>
</dbReference>
<dbReference type="PROSITE" id="PS50113">
    <property type="entry name" value="PAC"/>
    <property type="match status" value="2"/>
</dbReference>
<dbReference type="SUPFAM" id="SSF55785">
    <property type="entry name" value="PYP-like sensor domain (PAS domain)"/>
    <property type="match status" value="2"/>
</dbReference>
<dbReference type="Proteomes" id="UP001620597">
    <property type="component" value="Unassembled WGS sequence"/>
</dbReference>
<feature type="domain" description="EAL" evidence="11">
    <location>
        <begin position="783"/>
        <end position="1037"/>
    </location>
</feature>
<feature type="domain" description="PAC" evidence="10">
    <location>
        <begin position="438"/>
        <end position="488"/>
    </location>
</feature>
<dbReference type="InterPro" id="IPR001633">
    <property type="entry name" value="EAL_dom"/>
</dbReference>
<dbReference type="Pfam" id="PF21623">
    <property type="entry name" value="HK_sensor_dom_bact"/>
    <property type="match status" value="1"/>
</dbReference>
<dbReference type="SMART" id="SM00267">
    <property type="entry name" value="GGDEF"/>
    <property type="match status" value="1"/>
</dbReference>
<dbReference type="InterPro" id="IPR029787">
    <property type="entry name" value="Nucleotide_cyclase"/>
</dbReference>
<dbReference type="InterPro" id="IPR035919">
    <property type="entry name" value="EAL_sf"/>
</dbReference>
<proteinExistence type="predicted"/>
<evidence type="ECO:0000256" key="2">
    <source>
        <dbReference type="ARBA" id="ARBA00022553"/>
    </source>
</evidence>
<comment type="caution">
    <text evidence="13">The sequence shown here is derived from an EMBL/GenBank/DDBJ whole genome shotgun (WGS) entry which is preliminary data.</text>
</comment>
<dbReference type="InterPro" id="IPR000014">
    <property type="entry name" value="PAS"/>
</dbReference>
<evidence type="ECO:0000256" key="3">
    <source>
        <dbReference type="ARBA" id="ARBA00022679"/>
    </source>
</evidence>
<name>A0ABW8NDB6_9GAMM</name>
<feature type="domain" description="GGDEF" evidence="12">
    <location>
        <begin position="641"/>
        <end position="774"/>
    </location>
</feature>
<dbReference type="InterPro" id="IPR048760">
    <property type="entry name" value="VP0354-like_sensor_dom"/>
</dbReference>